<dbReference type="InterPro" id="IPR002182">
    <property type="entry name" value="NB-ARC"/>
</dbReference>
<dbReference type="Gene3D" id="3.40.50.1580">
    <property type="entry name" value="Nucleoside phosphorylase domain"/>
    <property type="match status" value="1"/>
</dbReference>
<protein>
    <recommendedName>
        <fullName evidence="2">NB-ARC domain-containing protein</fullName>
    </recommendedName>
</protein>
<dbReference type="PANTHER" id="PTHR46832">
    <property type="entry name" value="5'-METHYLTHIOADENOSINE/S-ADENOSYLHOMOCYSTEINE NUCLEOSIDASE"/>
    <property type="match status" value="1"/>
</dbReference>
<evidence type="ECO:0000256" key="1">
    <source>
        <dbReference type="SAM" id="MobiDB-lite"/>
    </source>
</evidence>
<dbReference type="PANTHER" id="PTHR46832:SF1">
    <property type="entry name" value="5'-METHYLTHIOADENOSINE_S-ADENOSYLHOMOCYSTEINE NUCLEOSIDASE"/>
    <property type="match status" value="1"/>
</dbReference>
<dbReference type="Gene3D" id="3.40.50.300">
    <property type="entry name" value="P-loop containing nucleotide triphosphate hydrolases"/>
    <property type="match status" value="1"/>
</dbReference>
<feature type="compositionally biased region" description="Acidic residues" evidence="1">
    <location>
        <begin position="1761"/>
        <end position="1774"/>
    </location>
</feature>
<dbReference type="GO" id="GO:0008782">
    <property type="term" value="F:adenosylhomocysteine nucleosidase activity"/>
    <property type="evidence" value="ECO:0007669"/>
    <property type="project" value="TreeGrafter"/>
</dbReference>
<dbReference type="EMBL" id="AJWJ01000215">
    <property type="protein sequence ID" value="KAF2073282.1"/>
    <property type="molecule type" value="Genomic_DNA"/>
</dbReference>
<dbReference type="InterPro" id="IPR035994">
    <property type="entry name" value="Nucleoside_phosphorylase_sf"/>
</dbReference>
<evidence type="ECO:0000313" key="4">
    <source>
        <dbReference type="Proteomes" id="UP000695562"/>
    </source>
</evidence>
<dbReference type="Proteomes" id="UP000695562">
    <property type="component" value="Unassembled WGS sequence"/>
</dbReference>
<dbReference type="GO" id="GO:0043531">
    <property type="term" value="F:ADP binding"/>
    <property type="evidence" value="ECO:0007669"/>
    <property type="project" value="InterPro"/>
</dbReference>
<dbReference type="GO" id="GO:0005829">
    <property type="term" value="C:cytosol"/>
    <property type="evidence" value="ECO:0007669"/>
    <property type="project" value="TreeGrafter"/>
</dbReference>
<proteinExistence type="predicted"/>
<feature type="compositionally biased region" description="Basic and acidic residues" evidence="1">
    <location>
        <begin position="1780"/>
        <end position="1794"/>
    </location>
</feature>
<dbReference type="SUPFAM" id="SSF53167">
    <property type="entry name" value="Purine and uridine phosphorylases"/>
    <property type="match status" value="1"/>
</dbReference>
<feature type="domain" description="NB-ARC" evidence="2">
    <location>
        <begin position="428"/>
        <end position="565"/>
    </location>
</feature>
<dbReference type="Pfam" id="PF00931">
    <property type="entry name" value="NB-ARC"/>
    <property type="match status" value="1"/>
</dbReference>
<sequence length="1983" mass="229938">MEQYCVCLLHSTIKEAQTTISLFEKNCNIKFSEGQVDKSSDLPFKEGVLKINDGARSAITIIISFASNQGSGYTITNTSYLFNKFNPSLAILCGTCSGFKEKTTRGDAILVQKSLNYDTCTKTNLGDQQDINDMFGPKDSFISWLKLLLSDEQIKNEWISYPSIGYSLNFKKEWLLRVYYEYQQPDKEKNDWLRDNGFDTKQLIPKNEGALKKVFGDLVTFRNTLKVLGEEKKIVGNKLSDQVVELIETSIAYYGEFPIDLFKEIQPSLHYGHFGCGSALEQKYETDSYGLKTSVAFKKCRSISNTIIGIDRESHEFYQACSSKNDIDAVSIKSVVDHADGDTENKDCYEDYCNQISSSIALQIIKSYKFTPKKETFIYNDIPLLPKNTIERIYQDKQSFIEIILDSFRSKPNIAITSVSSIFKNNNLSLSGMGGVGKSTLAKQFALFCIEKKLYNYIFWIYGDSKENLEKSYTDILQNYLDKTIDGNHNHDQDVIKTFNAAIKKLQGSVLLVYDNVETFKLQDKVIGDRINIIYTTRSRGEDPQSTVLTLGLLSELECIDLFRKWLPTITLDQVNKLSTMLHNLPLAISHSVAYIAQENITIDQYCQEFQKFNDIIVYQDQDYENSNSYERVVGKTISMAIGRIKNNNNELESRATTLMHFMAFLNPDKIESSVLELFLKGQDDRIHGIIDLLNSYSLILIDKKEIGKNYQISIHRVVQRSMLVSEKDNNINILDYIHNQIHSFLYFNNNNQNKNSIVDTACFYQQYNNISQHLSNIESIISNNYRENKSLELGNKLLGYQILMHIDHFRSILLNDNQVPFDENPIIILENGTRLDKISFFNEFVQDIFQEVNQEEFLKDAMEIYLQFLNHKKSKIQDRDSIKTILQFIFFSLLEFDLDPVFLSKIEKYSNLSITRISKINQLLKARIYFRKQIECDNGESEEELEFDEDDLECDEKNLRYFPIDQPKYNFSTFELILDGLKNKSDNEFIETIDSLVKLNEICPLDKEMVENISLIIFKNLSQALIIIDSTFKIFTISPIHIADFYGGCDLSISDFISKLSFMFEKYQFSGQFLSNVIQLSKIVFGDHYNPSYLKNVLQIITEISKLFLEHHFTNIQVDYILQGINKCTEGIDFSQDLFDFQKLFESHPYIIIFTKNKLPHEEIISLSDNILSLINPNDDLGRRTDICELGILVFLYPDLLQDGKINIIFDIFKLFNNWDTENIGSMTEELYYCNFTVSQLSTLYSCACAFQEIINRSEYFNYLIIGNIIKIIYSTTASPHLDKIIALIKEEMVIDEIQEIISYQYNEITQVSTSRFFEYLSKEKDYTIDQADHILDILNSFDDNSEIILFTLDIIGTQNLCFDQIKTILVQAKSLQNENYFIQSEIISIMKLLLYNRNNSNLDLVVKFLIHEDAVNDFQTFTVLKKILSIFGELGLNKQQIKIIFKYTDIIYNDWCRRIGIIFVVKELSEYIKKHEMFPFRITHILKKVAEICNIVGSYDFSIIILTVSTLFEKYQITDNQIMGVMDLFGLLLEKLNVVNELLYEHSVFPEIISSLTDIASKHSKELVNCILKHTQELYENEFIEFTKIPETLITISLLILEAKLEITQVSFIIDYMWSFDNRSYDALKLITNISSTFYKFNLKKDQMDFILVYYANSSSIYTLDQVATLYLQNPIFFKQIVFNLITLDSNFLESRGPNMDPLFKIETYNSEQANYITAKYKKGSNWDYAHKLFKPTKATCIKNFVYKSNSDVHNNTNDDGDKEEEMEENEESSSGSLHHDLKEIKESKEIDGQESNSEDLNSDNDQDSSVDENPNSQDSFITIHLTKLYDLFGGKRIDKDSFTILLKTQYDESNLAFTKLGEFKQYLKDPEQQNECDHIDLIYKSLLNAQDHQLDDICLIIHLLYLLKKDFFCCSLHISNNILRLLYYDFYIGNGFLNSILTELKNNDCSQKQEDNPDQWVRKVIINSFNPKTKFNCNCK</sequence>
<dbReference type="GO" id="GO:0019284">
    <property type="term" value="P:L-methionine salvage from S-adenosylmethionine"/>
    <property type="evidence" value="ECO:0007669"/>
    <property type="project" value="TreeGrafter"/>
</dbReference>
<evidence type="ECO:0000313" key="3">
    <source>
        <dbReference type="EMBL" id="KAF2073282.1"/>
    </source>
</evidence>
<dbReference type="InterPro" id="IPR027417">
    <property type="entry name" value="P-loop_NTPase"/>
</dbReference>
<dbReference type="SUPFAM" id="SSF52540">
    <property type="entry name" value="P-loop containing nucleoside triphosphate hydrolases"/>
    <property type="match status" value="1"/>
</dbReference>
<dbReference type="GO" id="GO:0009116">
    <property type="term" value="P:nucleoside metabolic process"/>
    <property type="evidence" value="ECO:0007669"/>
    <property type="project" value="InterPro"/>
</dbReference>
<feature type="compositionally biased region" description="Acidic residues" evidence="1">
    <location>
        <begin position="1799"/>
        <end position="1813"/>
    </location>
</feature>
<organism evidence="3 4">
    <name type="scientific">Polysphondylium violaceum</name>
    <dbReference type="NCBI Taxonomy" id="133409"/>
    <lineage>
        <taxon>Eukaryota</taxon>
        <taxon>Amoebozoa</taxon>
        <taxon>Evosea</taxon>
        <taxon>Eumycetozoa</taxon>
        <taxon>Dictyostelia</taxon>
        <taxon>Dictyosteliales</taxon>
        <taxon>Dictyosteliaceae</taxon>
        <taxon>Polysphondylium</taxon>
    </lineage>
</organism>
<dbReference type="GO" id="GO:0008930">
    <property type="term" value="F:methylthioadenosine nucleosidase activity"/>
    <property type="evidence" value="ECO:0007669"/>
    <property type="project" value="TreeGrafter"/>
</dbReference>
<reference evidence="3" key="1">
    <citation type="submission" date="2020-01" db="EMBL/GenBank/DDBJ databases">
        <title>Development of genomics and gene disruption for Polysphondylium violaceum indicates a role for the polyketide synthase stlB in stalk morphogenesis.</title>
        <authorList>
            <person name="Narita B."/>
            <person name="Kawabe Y."/>
            <person name="Kin K."/>
            <person name="Saito T."/>
            <person name="Gibbs R."/>
            <person name="Kuspa A."/>
            <person name="Muzny D."/>
            <person name="Queller D."/>
            <person name="Richards S."/>
            <person name="Strassman J."/>
            <person name="Sucgang R."/>
            <person name="Worley K."/>
            <person name="Schaap P."/>
        </authorList>
    </citation>
    <scope>NUCLEOTIDE SEQUENCE</scope>
    <source>
        <strain evidence="3">QSvi11</strain>
    </source>
</reference>
<keyword evidence="4" id="KW-1185">Reference proteome</keyword>
<accession>A0A8J4PTK4</accession>
<gene>
    <name evidence="3" type="ORF">CYY_005411</name>
</gene>
<evidence type="ECO:0000259" key="2">
    <source>
        <dbReference type="Pfam" id="PF00931"/>
    </source>
</evidence>
<name>A0A8J4PTK4_9MYCE</name>
<comment type="caution">
    <text evidence="3">The sequence shown here is derived from an EMBL/GenBank/DDBJ whole genome shotgun (WGS) entry which is preliminary data.</text>
</comment>
<feature type="region of interest" description="Disordered" evidence="1">
    <location>
        <begin position="1755"/>
        <end position="1819"/>
    </location>
</feature>
<dbReference type="OrthoDB" id="1658288at2759"/>